<protein>
    <submittedName>
        <fullName evidence="1">Uncharacterized protein</fullName>
    </submittedName>
</protein>
<keyword evidence="2" id="KW-1185">Reference proteome</keyword>
<name>A0A9W4J217_9EURO</name>
<comment type="caution">
    <text evidence="1">The sequence shown here is derived from an EMBL/GenBank/DDBJ whole genome shotgun (WGS) entry which is preliminary data.</text>
</comment>
<dbReference type="Proteomes" id="UP001152649">
    <property type="component" value="Unassembled WGS sequence"/>
</dbReference>
<sequence length="275" mass="31332">MFKRRQRLKTNDSWAQPYPKGGPSFRIIGFKDGISLVYFDVKTFADIIIAEYCLREIVQREQTLKNKIRIIQKIGTPEDLKKQAEQNKQAREILRRYSEAEYKLYGAEVRLPIGTVHKEYHSLRQSSTWYLRQELVDDCAKRGGCCSRNCGCCQTRHEQAVRNKGLGHCTPSCGCCASERGFEYSAKETQSFVNDLKARLYSDSPAYTVQMVEAFFLLPSVDKGLFRTIRKLRVKKKKKTTMKETQPSVQMILCVGAMLLAAGGPPSLSVYTSCP</sequence>
<dbReference type="OrthoDB" id="4368902at2759"/>
<dbReference type="AlphaFoldDB" id="A0A9W4J217"/>
<proteinExistence type="predicted"/>
<organism evidence="1 2">
    <name type="scientific">Penicillium salamii</name>
    <dbReference type="NCBI Taxonomy" id="1612424"/>
    <lineage>
        <taxon>Eukaryota</taxon>
        <taxon>Fungi</taxon>
        <taxon>Dikarya</taxon>
        <taxon>Ascomycota</taxon>
        <taxon>Pezizomycotina</taxon>
        <taxon>Eurotiomycetes</taxon>
        <taxon>Eurotiomycetidae</taxon>
        <taxon>Eurotiales</taxon>
        <taxon>Aspergillaceae</taxon>
        <taxon>Penicillium</taxon>
    </lineage>
</organism>
<gene>
    <name evidence="1" type="ORF">PSALAMII_LOCUS4291</name>
</gene>
<dbReference type="EMBL" id="CAJVPG010000166">
    <property type="protein sequence ID" value="CAG8366378.1"/>
    <property type="molecule type" value="Genomic_DNA"/>
</dbReference>
<accession>A0A9W4J217</accession>
<evidence type="ECO:0000313" key="1">
    <source>
        <dbReference type="EMBL" id="CAG8366378.1"/>
    </source>
</evidence>
<evidence type="ECO:0000313" key="2">
    <source>
        <dbReference type="Proteomes" id="UP001152649"/>
    </source>
</evidence>
<reference evidence="1" key="1">
    <citation type="submission" date="2021-07" db="EMBL/GenBank/DDBJ databases">
        <authorList>
            <person name="Branca A.L. A."/>
        </authorList>
    </citation>
    <scope>NUCLEOTIDE SEQUENCE</scope>
</reference>